<evidence type="ECO:0008006" key="2">
    <source>
        <dbReference type="Google" id="ProtNLM"/>
    </source>
</evidence>
<dbReference type="InterPro" id="IPR009080">
    <property type="entry name" value="tRNAsynth_Ia_anticodon-bd"/>
</dbReference>
<accession>X1LT85</accession>
<proteinExistence type="predicted"/>
<dbReference type="PANTHER" id="PTHR42780:SF1">
    <property type="entry name" value="ISOLEUCINE--TRNA LIGASE, CYTOPLASMIC"/>
    <property type="match status" value="1"/>
</dbReference>
<organism evidence="1">
    <name type="scientific">marine sediment metagenome</name>
    <dbReference type="NCBI Taxonomy" id="412755"/>
    <lineage>
        <taxon>unclassified sequences</taxon>
        <taxon>metagenomes</taxon>
        <taxon>ecological metagenomes</taxon>
    </lineage>
</organism>
<dbReference type="PANTHER" id="PTHR42780">
    <property type="entry name" value="SOLEUCYL-TRNA SYNTHETASE"/>
    <property type="match status" value="1"/>
</dbReference>
<comment type="caution">
    <text evidence="1">The sequence shown here is derived from an EMBL/GenBank/DDBJ whole genome shotgun (WGS) entry which is preliminary data.</text>
</comment>
<feature type="non-terminal residue" evidence="1">
    <location>
        <position position="1"/>
    </location>
</feature>
<dbReference type="GO" id="GO:0005524">
    <property type="term" value="F:ATP binding"/>
    <property type="evidence" value="ECO:0007669"/>
    <property type="project" value="InterPro"/>
</dbReference>
<dbReference type="SUPFAM" id="SSF47323">
    <property type="entry name" value="Anticodon-binding domain of a subclass of class I aminoacyl-tRNA synthetases"/>
    <property type="match status" value="1"/>
</dbReference>
<evidence type="ECO:0000313" key="1">
    <source>
        <dbReference type="EMBL" id="GAI05615.1"/>
    </source>
</evidence>
<dbReference type="GO" id="GO:0006428">
    <property type="term" value="P:isoleucyl-tRNA aminoacylation"/>
    <property type="evidence" value="ECO:0007669"/>
    <property type="project" value="TreeGrafter"/>
</dbReference>
<dbReference type="InterPro" id="IPR023586">
    <property type="entry name" value="Ile-tRNA-ligase_type2"/>
</dbReference>
<name>X1LT85_9ZZZZ</name>
<reference evidence="1" key="1">
    <citation type="journal article" date="2014" name="Front. Microbiol.">
        <title>High frequency of phylogenetically diverse reductive dehalogenase-homologous genes in deep subseafloor sedimentary metagenomes.</title>
        <authorList>
            <person name="Kawai M."/>
            <person name="Futagami T."/>
            <person name="Toyoda A."/>
            <person name="Takaki Y."/>
            <person name="Nishi S."/>
            <person name="Hori S."/>
            <person name="Arai W."/>
            <person name="Tsubouchi T."/>
            <person name="Morono Y."/>
            <person name="Uchiyama I."/>
            <person name="Ito T."/>
            <person name="Fujiyama A."/>
            <person name="Inagaki F."/>
            <person name="Takami H."/>
        </authorList>
    </citation>
    <scope>NUCLEOTIDE SEQUENCE</scope>
    <source>
        <strain evidence="1">Expedition CK06-06</strain>
    </source>
</reference>
<dbReference type="GO" id="GO:0004822">
    <property type="term" value="F:isoleucine-tRNA ligase activity"/>
    <property type="evidence" value="ECO:0007669"/>
    <property type="project" value="InterPro"/>
</dbReference>
<protein>
    <recommendedName>
        <fullName evidence="2">Isoleucine--tRNA ligase</fullName>
    </recommendedName>
</protein>
<dbReference type="Pfam" id="PF19302">
    <property type="entry name" value="DUF5915"/>
    <property type="match status" value="1"/>
</dbReference>
<sequence length="251" mass="29097">GKMDVVLQVVRLGRSARSASNFRLRQPLSEVIVWSKNKKLENVLNEFKNEIQTELNVKGLRFAKNPEKLLEFKLKLNYQILGPKLREKITLLEEKIKDIDQKIVIDAYYKKDQVLEVVMDPRKKPLKLILHDDLILEAIPLGERSIAVSEKFAVAIDTKITEDLLLEGFARDIVRHIQNLRKKEGLQVTDKITISYKTKEKLEHAFTRFSDYICTETLTTNLTRKEKLTKGERLTIQGEELVLSLSKTKQK</sequence>
<gene>
    <name evidence="1" type="ORF">S06H3_14832</name>
</gene>
<dbReference type="AlphaFoldDB" id="X1LT85"/>
<dbReference type="EMBL" id="BARV01007270">
    <property type="protein sequence ID" value="GAI05615.1"/>
    <property type="molecule type" value="Genomic_DNA"/>
</dbReference>